<reference evidence="2" key="1">
    <citation type="submission" date="2022-11" db="UniProtKB">
        <authorList>
            <consortium name="WormBaseParasite"/>
        </authorList>
    </citation>
    <scope>IDENTIFICATION</scope>
</reference>
<sequence length="158" mass="18146">MRSLHFFHELRQRPIARRALLLYLGYKFSIMRQFTRAEVLKHCNNKDCWIIIGNKVFDVTKFLDEHPGGCEVLLEKAGDDRTEAFEDVGHSTDAREMSKDYCIGEIVDEEKQTYTYDKKPIAPTTTTSTTSGGFNAESLVYPGLVIVIAFFVYYLLFA</sequence>
<organism evidence="1 2">
    <name type="scientific">Panagrolaimus sp. PS1159</name>
    <dbReference type="NCBI Taxonomy" id="55785"/>
    <lineage>
        <taxon>Eukaryota</taxon>
        <taxon>Metazoa</taxon>
        <taxon>Ecdysozoa</taxon>
        <taxon>Nematoda</taxon>
        <taxon>Chromadorea</taxon>
        <taxon>Rhabditida</taxon>
        <taxon>Tylenchina</taxon>
        <taxon>Panagrolaimomorpha</taxon>
        <taxon>Panagrolaimoidea</taxon>
        <taxon>Panagrolaimidae</taxon>
        <taxon>Panagrolaimus</taxon>
    </lineage>
</organism>
<accession>A0AC35FQE0</accession>
<evidence type="ECO:0000313" key="1">
    <source>
        <dbReference type="Proteomes" id="UP000887580"/>
    </source>
</evidence>
<protein>
    <submittedName>
        <fullName evidence="2">Cytochrome b5 heme-binding domain-containing protein</fullName>
    </submittedName>
</protein>
<evidence type="ECO:0000313" key="2">
    <source>
        <dbReference type="WBParaSite" id="PS1159_v2.g19879.t1"/>
    </source>
</evidence>
<dbReference type="Proteomes" id="UP000887580">
    <property type="component" value="Unplaced"/>
</dbReference>
<dbReference type="WBParaSite" id="PS1159_v2.g19879.t1">
    <property type="protein sequence ID" value="PS1159_v2.g19879.t1"/>
    <property type="gene ID" value="PS1159_v2.g19879"/>
</dbReference>
<name>A0AC35FQE0_9BILA</name>
<proteinExistence type="predicted"/>